<evidence type="ECO:0000313" key="5">
    <source>
        <dbReference type="EMBL" id="CAB3263484.1"/>
    </source>
</evidence>
<dbReference type="EMBL" id="LR787622">
    <property type="protein sequence ID" value="CAB3263484.1"/>
    <property type="molecule type" value="mRNA"/>
</dbReference>
<feature type="compositionally biased region" description="Polar residues" evidence="3">
    <location>
        <begin position="360"/>
        <end position="370"/>
    </location>
</feature>
<accession>A0A6F9DJ35</accession>
<gene>
    <name evidence="5" type="primary">Lrch1</name>
</gene>
<dbReference type="InterPro" id="IPR032675">
    <property type="entry name" value="LRR_dom_sf"/>
</dbReference>
<dbReference type="CDD" id="cd21205">
    <property type="entry name" value="CH_LRCH"/>
    <property type="match status" value="1"/>
</dbReference>
<dbReference type="Pfam" id="PF13855">
    <property type="entry name" value="LRR_8"/>
    <property type="match status" value="1"/>
</dbReference>
<dbReference type="InterPro" id="IPR050216">
    <property type="entry name" value="LRR_domain-containing"/>
</dbReference>
<protein>
    <submittedName>
        <fullName evidence="5">Leucine-rich repeat and calponin homology domain-containing protein 1-like</fullName>
    </submittedName>
</protein>
<dbReference type="PROSITE" id="PS50021">
    <property type="entry name" value="CH"/>
    <property type="match status" value="1"/>
</dbReference>
<dbReference type="SUPFAM" id="SSF52058">
    <property type="entry name" value="L domain-like"/>
    <property type="match status" value="1"/>
</dbReference>
<dbReference type="PANTHER" id="PTHR48051:SF21">
    <property type="entry name" value="CALPONIN-HOMOLOGY (CH) DOMAIN-CONTAINING PROTEIN"/>
    <property type="match status" value="1"/>
</dbReference>
<evidence type="ECO:0000256" key="1">
    <source>
        <dbReference type="ARBA" id="ARBA00022614"/>
    </source>
</evidence>
<keyword evidence="2" id="KW-0677">Repeat</keyword>
<dbReference type="SMART" id="SM00369">
    <property type="entry name" value="LRR_TYP"/>
    <property type="match status" value="4"/>
</dbReference>
<feature type="compositionally biased region" description="Polar residues" evidence="3">
    <location>
        <begin position="343"/>
        <end position="352"/>
    </location>
</feature>
<dbReference type="InterPro" id="IPR003591">
    <property type="entry name" value="Leu-rich_rpt_typical-subtyp"/>
</dbReference>
<reference evidence="5" key="1">
    <citation type="submission" date="2020-04" db="EMBL/GenBank/DDBJ databases">
        <authorList>
            <person name="Neveu A P."/>
        </authorList>
    </citation>
    <scope>NUCLEOTIDE SEQUENCE</scope>
    <source>
        <tissue evidence="5">Whole embryo</tissue>
    </source>
</reference>
<dbReference type="InterPro" id="IPR036872">
    <property type="entry name" value="CH_dom_sf"/>
</dbReference>
<sequence>MVRSLSKYSAGPILSPLFCLRRNGTGKTPALYKHKKMVSVLHSNTRHSEKLLDEAQYSGKLILNNRKLKDVVLCSGKHDLTDVTVVDFSRNGLNEVPIDLCEWYCLKNVTLSYNFIKVVPDFLIRLRLVQVLDLSNNLLSHLPSTISELKDLVVLRLNNNNLVSIPVEIGKLKKCQEFDVSGNSLNILPATVGKMDALLHFDVSRNNLADLPHELCQLPLVYFNASENCITKIPLCFQNMESIQQLILDQNPLMNPPAKLLKKGRVHLFKYLQIESAKSSDASESVTNSRDGDLSSHPNLNFLANVVDQLSTSSMDDMTNGSADERRSDSVSSVSSSPRKRACNTNVLQSQISEEKLVSESPTPVKQNGTARKPSIAEKPVSLPQGSPTKRLVSPKGSPKKRVSSPKTSPVKKLDREIKVFKETSENVPRNLNHNRRSSKEAKLNLTSSFPGYTPVLKSTNKGPVLKPDGSRDEAQYLNIIKPRKAYINRRTAQKEDQLTFTMRRRAEKMYEEMEKLEKLRQCIEATLKMPLPQDLLPALTDGVVLCHLANHVKARSIPTIHVPSPAVPKLSMAKCRRNVDNFLDACIKLGVEVSRLPNAADILHERGIARLSDTVNDLLKLSSKNSNAGFASPTVRIAPSSPSRQNQV</sequence>
<dbReference type="SUPFAM" id="SSF47576">
    <property type="entry name" value="Calponin-homology domain, CH-domain"/>
    <property type="match status" value="1"/>
</dbReference>
<dbReference type="InterPro" id="IPR001611">
    <property type="entry name" value="Leu-rich_rpt"/>
</dbReference>
<dbReference type="Gene3D" id="1.10.418.10">
    <property type="entry name" value="Calponin-like domain"/>
    <property type="match status" value="1"/>
</dbReference>
<dbReference type="Pfam" id="PF00307">
    <property type="entry name" value="CH"/>
    <property type="match status" value="1"/>
</dbReference>
<feature type="domain" description="Calponin-homology (CH)" evidence="4">
    <location>
        <begin position="514"/>
        <end position="627"/>
    </location>
</feature>
<dbReference type="GO" id="GO:0005737">
    <property type="term" value="C:cytoplasm"/>
    <property type="evidence" value="ECO:0007669"/>
    <property type="project" value="TreeGrafter"/>
</dbReference>
<dbReference type="Gene3D" id="3.80.10.10">
    <property type="entry name" value="Ribonuclease Inhibitor"/>
    <property type="match status" value="2"/>
</dbReference>
<name>A0A6F9DJ35_9ASCI</name>
<proteinExistence type="evidence at transcript level"/>
<dbReference type="InterPro" id="IPR001715">
    <property type="entry name" value="CH_dom"/>
</dbReference>
<evidence type="ECO:0000256" key="2">
    <source>
        <dbReference type="ARBA" id="ARBA00022737"/>
    </source>
</evidence>
<keyword evidence="1" id="KW-0433">Leucine-rich repeat</keyword>
<feature type="region of interest" description="Disordered" evidence="3">
    <location>
        <begin position="313"/>
        <end position="414"/>
    </location>
</feature>
<evidence type="ECO:0000256" key="3">
    <source>
        <dbReference type="SAM" id="MobiDB-lite"/>
    </source>
</evidence>
<organism evidence="5">
    <name type="scientific">Phallusia mammillata</name>
    <dbReference type="NCBI Taxonomy" id="59560"/>
    <lineage>
        <taxon>Eukaryota</taxon>
        <taxon>Metazoa</taxon>
        <taxon>Chordata</taxon>
        <taxon>Tunicata</taxon>
        <taxon>Ascidiacea</taxon>
        <taxon>Phlebobranchia</taxon>
        <taxon>Ascidiidae</taxon>
        <taxon>Phallusia</taxon>
    </lineage>
</organism>
<dbReference type="AlphaFoldDB" id="A0A6F9DJ35"/>
<dbReference type="PANTHER" id="PTHR48051">
    <property type="match status" value="1"/>
</dbReference>
<evidence type="ECO:0000259" key="4">
    <source>
        <dbReference type="PROSITE" id="PS50021"/>
    </source>
</evidence>